<evidence type="ECO:0000259" key="1">
    <source>
        <dbReference type="PROSITE" id="PS50021"/>
    </source>
</evidence>
<dbReference type="SUPFAM" id="SSF47576">
    <property type="entry name" value="Calponin-homology domain, CH-domain"/>
    <property type="match status" value="1"/>
</dbReference>
<evidence type="ECO:0000313" key="3">
    <source>
        <dbReference type="Proteomes" id="UP001279410"/>
    </source>
</evidence>
<sequence length="95" mass="11130">NCLEKLLKKTKMELWRQCAIWLIDCRVLPENHRVTWEGAQVCDLAQALRDGVLLCQLLNNLLPQAVNLREINLRPQMSQGLMRFDTCNVKLWEIL</sequence>
<name>A0AAD3RNV4_LATJO</name>
<dbReference type="AlphaFoldDB" id="A0AAD3RNV4"/>
<dbReference type="GO" id="GO:0016477">
    <property type="term" value="P:cell migration"/>
    <property type="evidence" value="ECO:0007669"/>
    <property type="project" value="TreeGrafter"/>
</dbReference>
<keyword evidence="3" id="KW-1185">Reference proteome</keyword>
<gene>
    <name evidence="2" type="ORF">AKAME5_002669600</name>
</gene>
<reference evidence="2" key="1">
    <citation type="submission" date="2022-08" db="EMBL/GenBank/DDBJ databases">
        <title>Genome sequencing of akame (Lates japonicus).</title>
        <authorList>
            <person name="Hashiguchi Y."/>
            <person name="Takahashi H."/>
        </authorList>
    </citation>
    <scope>NUCLEOTIDE SEQUENCE</scope>
    <source>
        <strain evidence="2">Kochi</strain>
    </source>
</reference>
<feature type="domain" description="Calponin-homology (CH)" evidence="1">
    <location>
        <begin position="12"/>
        <end position="95"/>
    </location>
</feature>
<comment type="caution">
    <text evidence="2">The sequence shown here is derived from an EMBL/GenBank/DDBJ whole genome shotgun (WGS) entry which is preliminary data.</text>
</comment>
<accession>A0AAD3RNV4</accession>
<dbReference type="Gene3D" id="1.10.418.10">
    <property type="entry name" value="Calponin-like domain"/>
    <property type="match status" value="1"/>
</dbReference>
<dbReference type="InterPro" id="IPR022613">
    <property type="entry name" value="CH_CAMSAP_2"/>
</dbReference>
<dbReference type="Pfam" id="PF11971">
    <property type="entry name" value="CAMSAP_CH"/>
    <property type="match status" value="1"/>
</dbReference>
<dbReference type="PANTHER" id="PTHR45818">
    <property type="entry name" value="PROTEIN VAV"/>
    <property type="match status" value="1"/>
</dbReference>
<organism evidence="2 3">
    <name type="scientific">Lates japonicus</name>
    <name type="common">Japanese lates</name>
    <dbReference type="NCBI Taxonomy" id="270547"/>
    <lineage>
        <taxon>Eukaryota</taxon>
        <taxon>Metazoa</taxon>
        <taxon>Chordata</taxon>
        <taxon>Craniata</taxon>
        <taxon>Vertebrata</taxon>
        <taxon>Euteleostomi</taxon>
        <taxon>Actinopterygii</taxon>
        <taxon>Neopterygii</taxon>
        <taxon>Teleostei</taxon>
        <taxon>Neoteleostei</taxon>
        <taxon>Acanthomorphata</taxon>
        <taxon>Carangaria</taxon>
        <taxon>Carangaria incertae sedis</taxon>
        <taxon>Centropomidae</taxon>
        <taxon>Lates</taxon>
    </lineage>
</organism>
<dbReference type="InterPro" id="IPR036872">
    <property type="entry name" value="CH_dom_sf"/>
</dbReference>
<dbReference type="Proteomes" id="UP001279410">
    <property type="component" value="Unassembled WGS sequence"/>
</dbReference>
<dbReference type="PROSITE" id="PS50021">
    <property type="entry name" value="CH"/>
    <property type="match status" value="1"/>
</dbReference>
<dbReference type="GO" id="GO:0005737">
    <property type="term" value="C:cytoplasm"/>
    <property type="evidence" value="ECO:0007669"/>
    <property type="project" value="TreeGrafter"/>
</dbReference>
<protein>
    <submittedName>
        <fullName evidence="2">Proto-oncogene vav isoform X1</fullName>
    </submittedName>
</protein>
<dbReference type="GO" id="GO:0005085">
    <property type="term" value="F:guanyl-nucleotide exchange factor activity"/>
    <property type="evidence" value="ECO:0007669"/>
    <property type="project" value="TreeGrafter"/>
</dbReference>
<feature type="non-terminal residue" evidence="2">
    <location>
        <position position="1"/>
    </location>
</feature>
<proteinExistence type="predicted"/>
<dbReference type="PANTHER" id="PTHR45818:SF2">
    <property type="entry name" value="PROTO-ONCOGENE VAV"/>
    <property type="match status" value="1"/>
</dbReference>
<dbReference type="EMBL" id="BRZM01002891">
    <property type="protein sequence ID" value="GLD75362.1"/>
    <property type="molecule type" value="Genomic_DNA"/>
</dbReference>
<evidence type="ECO:0000313" key="2">
    <source>
        <dbReference type="EMBL" id="GLD75362.1"/>
    </source>
</evidence>
<dbReference type="InterPro" id="IPR001715">
    <property type="entry name" value="CH_dom"/>
</dbReference>